<dbReference type="InterPro" id="IPR028889">
    <property type="entry name" value="USP"/>
</dbReference>
<protein>
    <recommendedName>
        <fullName evidence="7">Ubiquitin carboxyl-terminal hydrolase</fullName>
        <ecNumber evidence="7">3.4.19.12</ecNumber>
    </recommendedName>
</protein>
<evidence type="ECO:0000256" key="1">
    <source>
        <dbReference type="ARBA" id="ARBA00000707"/>
    </source>
</evidence>
<dbReference type="Pfam" id="PF00443">
    <property type="entry name" value="UCH"/>
    <property type="match status" value="1"/>
</dbReference>
<feature type="domain" description="USP" evidence="9">
    <location>
        <begin position="128"/>
        <end position="431"/>
    </location>
</feature>
<keyword evidence="5 7" id="KW-0378">Hydrolase</keyword>
<keyword evidence="6 7" id="KW-0788">Thiol protease</keyword>
<dbReference type="GO" id="GO:0006508">
    <property type="term" value="P:proteolysis"/>
    <property type="evidence" value="ECO:0007669"/>
    <property type="project" value="UniProtKB-KW"/>
</dbReference>
<dbReference type="GO" id="GO:0016579">
    <property type="term" value="P:protein deubiquitination"/>
    <property type="evidence" value="ECO:0007669"/>
    <property type="project" value="InterPro"/>
</dbReference>
<dbReference type="InterPro" id="IPR018200">
    <property type="entry name" value="USP_CS"/>
</dbReference>
<evidence type="ECO:0000256" key="5">
    <source>
        <dbReference type="ARBA" id="ARBA00022801"/>
    </source>
</evidence>
<comment type="catalytic activity">
    <reaction evidence="1 7">
        <text>Thiol-dependent hydrolysis of ester, thioester, amide, peptide and isopeptide bonds formed by the C-terminal Gly of ubiquitin (a 76-residue protein attached to proteins as an intracellular targeting signal).</text>
        <dbReference type="EC" id="3.4.19.12"/>
    </reaction>
</comment>
<dbReference type="InterPro" id="IPR038765">
    <property type="entry name" value="Papain-like_cys_pep_sf"/>
</dbReference>
<dbReference type="PROSITE" id="PS00973">
    <property type="entry name" value="USP_2"/>
    <property type="match status" value="1"/>
</dbReference>
<evidence type="ECO:0000259" key="9">
    <source>
        <dbReference type="PROSITE" id="PS50235"/>
    </source>
</evidence>
<dbReference type="PANTHER" id="PTHR24006:SF758">
    <property type="entry name" value="UBIQUITIN CARBOXYL-TERMINAL HYDROLASE 36"/>
    <property type="match status" value="1"/>
</dbReference>
<dbReference type="InterPro" id="IPR001394">
    <property type="entry name" value="Peptidase_C19_UCH"/>
</dbReference>
<dbReference type="PROSITE" id="PS50235">
    <property type="entry name" value="USP_3"/>
    <property type="match status" value="1"/>
</dbReference>
<keyword evidence="3 7" id="KW-0645">Protease</keyword>
<dbReference type="GO" id="GO:0005634">
    <property type="term" value="C:nucleus"/>
    <property type="evidence" value="ECO:0007669"/>
    <property type="project" value="TreeGrafter"/>
</dbReference>
<dbReference type="InterPro" id="IPR050164">
    <property type="entry name" value="Peptidase_C19"/>
</dbReference>
<feature type="region of interest" description="Disordered" evidence="8">
    <location>
        <begin position="536"/>
        <end position="556"/>
    </location>
</feature>
<evidence type="ECO:0000313" key="11">
    <source>
        <dbReference type="Proteomes" id="UP000383932"/>
    </source>
</evidence>
<name>A0A5N5QUA2_9AGAM</name>
<dbReference type="OrthoDB" id="420187at2759"/>
<feature type="region of interest" description="Disordered" evidence="8">
    <location>
        <begin position="73"/>
        <end position="112"/>
    </location>
</feature>
<evidence type="ECO:0000256" key="3">
    <source>
        <dbReference type="ARBA" id="ARBA00022670"/>
    </source>
</evidence>
<accession>A0A5N5QUA2</accession>
<evidence type="ECO:0000256" key="7">
    <source>
        <dbReference type="RuleBase" id="RU366025"/>
    </source>
</evidence>
<dbReference type="GO" id="GO:0004843">
    <property type="term" value="F:cysteine-type deubiquitinase activity"/>
    <property type="evidence" value="ECO:0007669"/>
    <property type="project" value="UniProtKB-UniRule"/>
</dbReference>
<evidence type="ECO:0000256" key="2">
    <source>
        <dbReference type="ARBA" id="ARBA00009085"/>
    </source>
</evidence>
<dbReference type="GO" id="GO:0005829">
    <property type="term" value="C:cytosol"/>
    <property type="evidence" value="ECO:0007669"/>
    <property type="project" value="TreeGrafter"/>
</dbReference>
<dbReference type="EMBL" id="SSOP01000010">
    <property type="protein sequence ID" value="KAB5595342.1"/>
    <property type="molecule type" value="Genomic_DNA"/>
</dbReference>
<evidence type="ECO:0000256" key="4">
    <source>
        <dbReference type="ARBA" id="ARBA00022786"/>
    </source>
</evidence>
<feature type="region of interest" description="Disordered" evidence="8">
    <location>
        <begin position="1"/>
        <end position="24"/>
    </location>
</feature>
<dbReference type="AlphaFoldDB" id="A0A5N5QUA2"/>
<dbReference type="EC" id="3.4.19.12" evidence="7"/>
<dbReference type="Proteomes" id="UP000383932">
    <property type="component" value="Unassembled WGS sequence"/>
</dbReference>
<feature type="compositionally biased region" description="Low complexity" evidence="8">
    <location>
        <begin position="537"/>
        <end position="552"/>
    </location>
</feature>
<proteinExistence type="inferred from homology"/>
<evidence type="ECO:0000313" key="10">
    <source>
        <dbReference type="EMBL" id="KAB5595342.1"/>
    </source>
</evidence>
<evidence type="ECO:0000256" key="6">
    <source>
        <dbReference type="ARBA" id="ARBA00022807"/>
    </source>
</evidence>
<gene>
    <name evidence="10" type="ORF">CTheo_1214</name>
</gene>
<feature type="region of interest" description="Disordered" evidence="8">
    <location>
        <begin position="434"/>
        <end position="513"/>
    </location>
</feature>
<sequence>MLAVASPPLSLDHDQRPTSPVFQSPVHNSVFGALQPNGALHTIDDLLKQPVEFKQGCLTPSSGVLTAGIAEHKYKPINDEPPSEDEDDSPIAKESASPPSPPKQSPATETLFPGKLTMDWPAQATRHPGFNNHGNTCFLNSVLQCLLHTPPLLHALFDHKHTKVNFCMVCLLRDLACASFINRKRNTSIVLTNLNKIAKGMRQGRQEDAHEFLRYSVDALQRSALAIHSSTSPTHPNPSKIPPALAETSWVHAIFGGRLRSRVSCRSCHHCSDTFDSLLDLSVEIVQVQSLIRALAQFVKPEILSGEDAYRCEKCKKPVTAEKFMTVHEAPVCLTIHLKRFTPTGRKIMNPIAYPEILDLQQYMSKGQPSKRYMLYGVIHHFGSGPNSGHYTAHVKGADGHWTMMDDDIVTPCSGPPVNHKNAYVLFYIQTNKSQPTSSDGSEDVFRGLGGQKRARDEMESSNSRSGWKSSGLQIRTTPWDPFPITKKTRVEDTSRPKQGVAGPSRPAAVGVPSALSQSLVGYGDSDDIGDVGEVVNSTSNKPTSPTISSTKSAEENTAAEIIRAVTPPIRATPQPKSSPTLAARTFKQFSPTKPSSFYGTLKKDKRPGASPYGSLAGSGNLHAKKDSNAKELEKQLQMNMGFAQFSGGPKVKNRMKGKKSSP</sequence>
<feature type="region of interest" description="Disordered" evidence="8">
    <location>
        <begin position="644"/>
        <end position="663"/>
    </location>
</feature>
<dbReference type="PANTHER" id="PTHR24006">
    <property type="entry name" value="UBIQUITIN CARBOXYL-TERMINAL HYDROLASE"/>
    <property type="match status" value="1"/>
</dbReference>
<feature type="compositionally biased region" description="Low complexity" evidence="8">
    <location>
        <begin position="461"/>
        <end position="471"/>
    </location>
</feature>
<dbReference type="PROSITE" id="PS00972">
    <property type="entry name" value="USP_1"/>
    <property type="match status" value="1"/>
</dbReference>
<dbReference type="SUPFAM" id="SSF54001">
    <property type="entry name" value="Cysteine proteinases"/>
    <property type="match status" value="1"/>
</dbReference>
<feature type="region of interest" description="Disordered" evidence="8">
    <location>
        <begin position="593"/>
        <end position="629"/>
    </location>
</feature>
<keyword evidence="4 7" id="KW-0833">Ubl conjugation pathway</keyword>
<dbReference type="Gene3D" id="3.90.70.10">
    <property type="entry name" value="Cysteine proteinases"/>
    <property type="match status" value="1"/>
</dbReference>
<reference evidence="10 11" key="1">
    <citation type="journal article" date="2019" name="Fungal Biol. Biotechnol.">
        <title>Draft genome sequence of fastidious pathogen Ceratobasidium theobromae, which causes vascular-streak dieback in Theobroma cacao.</title>
        <authorList>
            <person name="Ali S.S."/>
            <person name="Asman A."/>
            <person name="Shao J."/>
            <person name="Firmansyah A.P."/>
            <person name="Susilo A.W."/>
            <person name="Rosmana A."/>
            <person name="McMahon P."/>
            <person name="Junaid M."/>
            <person name="Guest D."/>
            <person name="Kheng T.Y."/>
            <person name="Meinhardt L.W."/>
            <person name="Bailey B.A."/>
        </authorList>
    </citation>
    <scope>NUCLEOTIDE SEQUENCE [LARGE SCALE GENOMIC DNA]</scope>
    <source>
        <strain evidence="10 11">CT2</strain>
    </source>
</reference>
<comment type="similarity">
    <text evidence="2 7">Belongs to the peptidase C19 family.</text>
</comment>
<keyword evidence="11" id="KW-1185">Reference proteome</keyword>
<feature type="compositionally biased region" description="Basic residues" evidence="8">
    <location>
        <begin position="652"/>
        <end position="663"/>
    </location>
</feature>
<organism evidence="10 11">
    <name type="scientific">Ceratobasidium theobromae</name>
    <dbReference type="NCBI Taxonomy" id="1582974"/>
    <lineage>
        <taxon>Eukaryota</taxon>
        <taxon>Fungi</taxon>
        <taxon>Dikarya</taxon>
        <taxon>Basidiomycota</taxon>
        <taxon>Agaricomycotina</taxon>
        <taxon>Agaricomycetes</taxon>
        <taxon>Cantharellales</taxon>
        <taxon>Ceratobasidiaceae</taxon>
        <taxon>Ceratobasidium</taxon>
    </lineage>
</organism>
<comment type="caution">
    <text evidence="10">The sequence shown here is derived from an EMBL/GenBank/DDBJ whole genome shotgun (WGS) entry which is preliminary data.</text>
</comment>
<evidence type="ECO:0000256" key="8">
    <source>
        <dbReference type="SAM" id="MobiDB-lite"/>
    </source>
</evidence>